<accession>A0AAV5QKS9</accession>
<name>A0AAV5QKS9_9ASCO</name>
<dbReference type="PANTHER" id="PTHR43035:SF1">
    <property type="entry name" value="FATTY ACID REPRESSION MUTANT PROTEIN 2-RELATED"/>
    <property type="match status" value="1"/>
</dbReference>
<gene>
    <name evidence="8" type="ORF">DASC09_026440</name>
</gene>
<dbReference type="Proteomes" id="UP001360560">
    <property type="component" value="Unassembled WGS sequence"/>
</dbReference>
<proteinExistence type="inferred from homology"/>
<evidence type="ECO:0000313" key="8">
    <source>
        <dbReference type="EMBL" id="GMM35319.1"/>
    </source>
</evidence>
<reference evidence="8 9" key="1">
    <citation type="journal article" date="2023" name="Elife">
        <title>Identification of key yeast species and microbe-microbe interactions impacting larval growth of Drosophila in the wild.</title>
        <authorList>
            <person name="Mure A."/>
            <person name="Sugiura Y."/>
            <person name="Maeda R."/>
            <person name="Honda K."/>
            <person name="Sakurai N."/>
            <person name="Takahashi Y."/>
            <person name="Watada M."/>
            <person name="Katoh T."/>
            <person name="Gotoh A."/>
            <person name="Gotoh Y."/>
            <person name="Taniguchi I."/>
            <person name="Nakamura K."/>
            <person name="Hayashi T."/>
            <person name="Katayama T."/>
            <person name="Uemura T."/>
            <person name="Hattori Y."/>
        </authorList>
    </citation>
    <scope>NUCLEOTIDE SEQUENCE [LARGE SCALE GENOMIC DNA]</scope>
    <source>
        <strain evidence="8 9">SC-9</strain>
    </source>
</reference>
<dbReference type="InterPro" id="IPR033877">
    <property type="entry name" value="Frm2/Hbn1"/>
</dbReference>
<dbReference type="GeneID" id="90073298"/>
<dbReference type="EMBL" id="BTFZ01000006">
    <property type="protein sequence ID" value="GMM35319.1"/>
    <property type="molecule type" value="Genomic_DNA"/>
</dbReference>
<sequence length="194" mass="21584">MSASIKSLIDLTKARRTIYELKPELPTGVTEQEITALASAIIKHTPTSFNIQNIRAIVLYGDANKKLWSSVYEATKEFPFSGRPKSLAETSYGTIVFFNDQTTIDEISKKFEVYKDNFPIWAANANGAAQIDIWKAISAMGLGANLQHFNPWVQESVKDKVDGSWNVVAQLAFGVPAGEAGEKQFADYEIKEFR</sequence>
<dbReference type="Gene3D" id="3.40.109.10">
    <property type="entry name" value="NADH Oxidase"/>
    <property type="match status" value="1"/>
</dbReference>
<dbReference type="FunFam" id="3.40.109.10:FF:000001">
    <property type="entry name" value="Nitroreductase family"/>
    <property type="match status" value="1"/>
</dbReference>
<dbReference type="GO" id="GO:0005634">
    <property type="term" value="C:nucleus"/>
    <property type="evidence" value="ECO:0007669"/>
    <property type="project" value="UniProtKB-SubCell"/>
</dbReference>
<comment type="similarity">
    <text evidence="3">Belongs to the nitroreductase family.</text>
</comment>
<evidence type="ECO:0000313" key="9">
    <source>
        <dbReference type="Proteomes" id="UP001360560"/>
    </source>
</evidence>
<evidence type="ECO:0000256" key="4">
    <source>
        <dbReference type="ARBA" id="ARBA00022490"/>
    </source>
</evidence>
<keyword evidence="4" id="KW-0963">Cytoplasm</keyword>
<dbReference type="PANTHER" id="PTHR43035">
    <property type="entry name" value="FATTY ACID REPRESSION MUTANT PROTEIN 2-RELATED"/>
    <property type="match status" value="1"/>
</dbReference>
<dbReference type="GO" id="GO:0016491">
    <property type="term" value="F:oxidoreductase activity"/>
    <property type="evidence" value="ECO:0007669"/>
    <property type="project" value="UniProtKB-KW"/>
</dbReference>
<dbReference type="GO" id="GO:0034599">
    <property type="term" value="P:cellular response to oxidative stress"/>
    <property type="evidence" value="ECO:0007669"/>
    <property type="project" value="InterPro"/>
</dbReference>
<dbReference type="GO" id="GO:0005737">
    <property type="term" value="C:cytoplasm"/>
    <property type="evidence" value="ECO:0007669"/>
    <property type="project" value="UniProtKB-SubCell"/>
</dbReference>
<organism evidence="8 9">
    <name type="scientific">Saccharomycopsis crataegensis</name>
    <dbReference type="NCBI Taxonomy" id="43959"/>
    <lineage>
        <taxon>Eukaryota</taxon>
        <taxon>Fungi</taxon>
        <taxon>Dikarya</taxon>
        <taxon>Ascomycota</taxon>
        <taxon>Saccharomycotina</taxon>
        <taxon>Saccharomycetes</taxon>
        <taxon>Saccharomycopsidaceae</taxon>
        <taxon>Saccharomycopsis</taxon>
    </lineage>
</organism>
<comment type="caution">
    <text evidence="8">The sequence shown here is derived from an EMBL/GenBank/DDBJ whole genome shotgun (WGS) entry which is preliminary data.</text>
</comment>
<evidence type="ECO:0000259" key="7">
    <source>
        <dbReference type="Pfam" id="PF00881"/>
    </source>
</evidence>
<evidence type="ECO:0000256" key="1">
    <source>
        <dbReference type="ARBA" id="ARBA00004123"/>
    </source>
</evidence>
<evidence type="ECO:0000256" key="5">
    <source>
        <dbReference type="ARBA" id="ARBA00023002"/>
    </source>
</evidence>
<dbReference type="InterPro" id="IPR000415">
    <property type="entry name" value="Nitroreductase-like"/>
</dbReference>
<feature type="domain" description="Nitroreductase" evidence="7">
    <location>
        <begin position="13"/>
        <end position="174"/>
    </location>
</feature>
<dbReference type="AlphaFoldDB" id="A0AAV5QKS9"/>
<evidence type="ECO:0000256" key="2">
    <source>
        <dbReference type="ARBA" id="ARBA00004496"/>
    </source>
</evidence>
<keyword evidence="5" id="KW-0560">Oxidoreductase</keyword>
<keyword evidence="6" id="KW-0539">Nucleus</keyword>
<protein>
    <submittedName>
        <fullName evidence="8">Nitroreductase</fullName>
    </submittedName>
</protein>
<evidence type="ECO:0000256" key="6">
    <source>
        <dbReference type="ARBA" id="ARBA00023242"/>
    </source>
</evidence>
<dbReference type="SUPFAM" id="SSF55469">
    <property type="entry name" value="FMN-dependent nitroreductase-like"/>
    <property type="match status" value="1"/>
</dbReference>
<dbReference type="Pfam" id="PF00881">
    <property type="entry name" value="Nitroreductase"/>
    <property type="match status" value="1"/>
</dbReference>
<evidence type="ECO:0000256" key="3">
    <source>
        <dbReference type="ARBA" id="ARBA00007118"/>
    </source>
</evidence>
<comment type="subcellular location">
    <subcellularLocation>
        <location evidence="2">Cytoplasm</location>
    </subcellularLocation>
    <subcellularLocation>
        <location evidence="1">Nucleus</location>
    </subcellularLocation>
</comment>
<dbReference type="InterPro" id="IPR029479">
    <property type="entry name" value="Nitroreductase"/>
</dbReference>
<dbReference type="RefSeq" id="XP_064852319.1">
    <property type="nucleotide sequence ID" value="XM_064996247.1"/>
</dbReference>
<keyword evidence="9" id="KW-1185">Reference proteome</keyword>